<feature type="domain" description="C2H2-type" evidence="1">
    <location>
        <begin position="146"/>
        <end position="167"/>
    </location>
</feature>
<keyword evidence="3" id="KW-1185">Reference proteome</keyword>
<dbReference type="Proteomes" id="UP000005237">
    <property type="component" value="Unassembled WGS sequence"/>
</dbReference>
<reference evidence="2" key="2">
    <citation type="submission" date="2022-06" db="UniProtKB">
        <authorList>
            <consortium name="EnsemblMetazoa"/>
        </authorList>
    </citation>
    <scope>IDENTIFICATION</scope>
    <source>
        <strain evidence="2">DF5081</strain>
    </source>
</reference>
<evidence type="ECO:0000313" key="3">
    <source>
        <dbReference type="Proteomes" id="UP000005237"/>
    </source>
</evidence>
<dbReference type="PROSITE" id="PS00028">
    <property type="entry name" value="ZINC_FINGER_C2H2_1"/>
    <property type="match status" value="2"/>
</dbReference>
<evidence type="ECO:0000313" key="2">
    <source>
        <dbReference type="EnsemblMetazoa" id="CJA01765.1"/>
    </source>
</evidence>
<sequence length="387" mass="43922">MFEEEKNDYDPLISGLEPEPFDTVFQELFSGIKTYFAQEDPISVDVPELPATLPARVNPKAPPVSPNENFFPHPPGYKTTVKMIPTTASNAANILISTQSDASNMGMGSRQFPMIQCGNCCEQFVSEFALEFHEVKIHPELFSWYCEECDFEFETLKQASEHSMLAHGSGQMPVFSSDQFSPREIATPYYVQMVSLRSSDFVRKFRQSRPTRASIKAAYFAYAKCEVQAILTGSVGLVKYHQARTKLKSRQLEAEHEDLVTCLKSHFIYGQIIKRVPRTTYIDSYTVYKKLFFGYSPPKKPKQAVHSTLPNVVSSSTAIDRKPGSVMPRQYRMSPYTLENYRVTYQQTVVPIRRCTPRVMGVPRSQMPRRTDISAVMSAFPVNDCSI</sequence>
<protein>
    <recommendedName>
        <fullName evidence="1">C2H2-type domain-containing protein</fullName>
    </recommendedName>
</protein>
<evidence type="ECO:0000259" key="1">
    <source>
        <dbReference type="PROSITE" id="PS00028"/>
    </source>
</evidence>
<dbReference type="OMA" id="FNWFCSE"/>
<name>A0A8R1DG13_CAEJA</name>
<proteinExistence type="predicted"/>
<reference evidence="3" key="1">
    <citation type="submission" date="2010-08" db="EMBL/GenBank/DDBJ databases">
        <authorList>
            <consortium name="Caenorhabditis japonica Sequencing Consortium"/>
            <person name="Wilson R.K."/>
        </authorList>
    </citation>
    <scope>NUCLEOTIDE SEQUENCE [LARGE SCALE GENOMIC DNA]</scope>
    <source>
        <strain evidence="3">DF5081</strain>
    </source>
</reference>
<dbReference type="EnsemblMetazoa" id="CJA01765.1">
    <property type="protein sequence ID" value="CJA01765.1"/>
    <property type="gene ID" value="WBGene00120969"/>
</dbReference>
<feature type="domain" description="C2H2-type" evidence="1">
    <location>
        <begin position="117"/>
        <end position="138"/>
    </location>
</feature>
<dbReference type="InterPro" id="IPR013087">
    <property type="entry name" value="Znf_C2H2_type"/>
</dbReference>
<organism evidence="2 3">
    <name type="scientific">Caenorhabditis japonica</name>
    <dbReference type="NCBI Taxonomy" id="281687"/>
    <lineage>
        <taxon>Eukaryota</taxon>
        <taxon>Metazoa</taxon>
        <taxon>Ecdysozoa</taxon>
        <taxon>Nematoda</taxon>
        <taxon>Chromadorea</taxon>
        <taxon>Rhabditida</taxon>
        <taxon>Rhabditina</taxon>
        <taxon>Rhabditomorpha</taxon>
        <taxon>Rhabditoidea</taxon>
        <taxon>Rhabditidae</taxon>
        <taxon>Peloderinae</taxon>
        <taxon>Caenorhabditis</taxon>
    </lineage>
</organism>
<accession>A0A8R1DG13</accession>
<dbReference type="AlphaFoldDB" id="A0A8R1DG13"/>
<dbReference type="SMART" id="SM00355">
    <property type="entry name" value="ZnF_C2H2"/>
    <property type="match status" value="2"/>
</dbReference>